<protein>
    <submittedName>
        <fullName evidence="1">Uncharacterized protein</fullName>
    </submittedName>
</protein>
<dbReference type="Proteomes" id="UP001145114">
    <property type="component" value="Unassembled WGS sequence"/>
</dbReference>
<evidence type="ECO:0000313" key="2">
    <source>
        <dbReference type="Proteomes" id="UP001145114"/>
    </source>
</evidence>
<dbReference type="EMBL" id="JAMZIH010002019">
    <property type="protein sequence ID" value="KAJ1677728.1"/>
    <property type="molecule type" value="Genomic_DNA"/>
</dbReference>
<proteinExistence type="predicted"/>
<sequence>MTRSKWTPEEDQILKEAVMTYGEGDWQSVASCLDGRTGQQVLHRWCKSINPAIRSGRWDRNEDAALLAAVRLYGVGQWNKIAQHVPGRTDVKCRERYMNVLAPEINNSRWTKEEDQRLVEIVSRVGIGKWSYVADLLGGRTDNQCWRHWRSLHKQGIAPTPPENSDNEEVGTFPSFPELEREKQGETGDENVQSAGLGDDHDEVMSTTKTASVNRKRRQLTGTERARKRQWKRATSKHVTPLLTTPANRLPQDSLLSPVAQQQQQQAPATAPLDTYTQPLLTPGMTPPPVWNLGTQPASAVTPNWPATSSVGRGGRWASVSGPRSSGAARFYGSSDYYGQDMGTPTRGAGHARRKSRHTNWRHFLRISEGDEAEEGAGQGGNGGFELGKHVKPIMPSLSTVSALENLGEAVPEIVDAFNNALVGDNDDPAVPDDNNPAMDALRQRVEAVYIWPLLLGTINPKSVGENGMPVAVAGNDDDGT</sequence>
<accession>A0ACC1HMF7</accession>
<gene>
    <name evidence="1" type="ORF">EV182_005560</name>
</gene>
<comment type="caution">
    <text evidence="1">The sequence shown here is derived from an EMBL/GenBank/DDBJ whole genome shotgun (WGS) entry which is preliminary data.</text>
</comment>
<feature type="non-terminal residue" evidence="1">
    <location>
        <position position="481"/>
    </location>
</feature>
<reference evidence="1" key="1">
    <citation type="submission" date="2022-06" db="EMBL/GenBank/DDBJ databases">
        <title>Phylogenomic reconstructions and comparative analyses of Kickxellomycotina fungi.</title>
        <authorList>
            <person name="Reynolds N.K."/>
            <person name="Stajich J.E."/>
            <person name="Barry K."/>
            <person name="Grigoriev I.V."/>
            <person name="Crous P."/>
            <person name="Smith M.E."/>
        </authorList>
    </citation>
    <scope>NUCLEOTIDE SEQUENCE</scope>
    <source>
        <strain evidence="1">RSA 2271</strain>
    </source>
</reference>
<evidence type="ECO:0000313" key="1">
    <source>
        <dbReference type="EMBL" id="KAJ1677728.1"/>
    </source>
</evidence>
<keyword evidence="2" id="KW-1185">Reference proteome</keyword>
<name>A0ACC1HMF7_9FUNG</name>
<organism evidence="1 2">
    <name type="scientific">Spiromyces aspiralis</name>
    <dbReference type="NCBI Taxonomy" id="68401"/>
    <lineage>
        <taxon>Eukaryota</taxon>
        <taxon>Fungi</taxon>
        <taxon>Fungi incertae sedis</taxon>
        <taxon>Zoopagomycota</taxon>
        <taxon>Kickxellomycotina</taxon>
        <taxon>Kickxellomycetes</taxon>
        <taxon>Kickxellales</taxon>
        <taxon>Kickxellaceae</taxon>
        <taxon>Spiromyces</taxon>
    </lineage>
</organism>